<evidence type="ECO:0000313" key="4">
    <source>
        <dbReference type="Proteomes" id="UP000199101"/>
    </source>
</evidence>
<dbReference type="Proteomes" id="UP000199101">
    <property type="component" value="Unassembled WGS sequence"/>
</dbReference>
<organism evidence="3 4">
    <name type="scientific">Rhizobium multihospitium</name>
    <dbReference type="NCBI Taxonomy" id="410764"/>
    <lineage>
        <taxon>Bacteria</taxon>
        <taxon>Pseudomonadati</taxon>
        <taxon>Pseudomonadota</taxon>
        <taxon>Alphaproteobacteria</taxon>
        <taxon>Hyphomicrobiales</taxon>
        <taxon>Rhizobiaceae</taxon>
        <taxon>Rhizobium/Agrobacterium group</taxon>
        <taxon>Rhizobium</taxon>
    </lineage>
</organism>
<dbReference type="Gene3D" id="3.40.50.720">
    <property type="entry name" value="NAD(P)-binding Rossmann-like Domain"/>
    <property type="match status" value="1"/>
</dbReference>
<dbReference type="PANTHER" id="PTHR42879:SF6">
    <property type="entry name" value="NADPH-DEPENDENT REDUCTASE BACG"/>
    <property type="match status" value="1"/>
</dbReference>
<dbReference type="Pfam" id="PF13561">
    <property type="entry name" value="adh_short_C2"/>
    <property type="match status" value="1"/>
</dbReference>
<dbReference type="SMART" id="SM00822">
    <property type="entry name" value="PKS_KR"/>
    <property type="match status" value="1"/>
</dbReference>
<proteinExistence type="inferred from homology"/>
<comment type="similarity">
    <text evidence="1">Belongs to the short-chain dehydrogenases/reductases (SDR) family.</text>
</comment>
<dbReference type="PRINTS" id="PR00081">
    <property type="entry name" value="GDHRDH"/>
</dbReference>
<dbReference type="STRING" id="410764.GA0061103_1318"/>
<evidence type="ECO:0000259" key="2">
    <source>
        <dbReference type="SMART" id="SM00822"/>
    </source>
</evidence>
<feature type="domain" description="Ketoreductase" evidence="2">
    <location>
        <begin position="8"/>
        <end position="203"/>
    </location>
</feature>
<dbReference type="PANTHER" id="PTHR42879">
    <property type="entry name" value="3-OXOACYL-(ACYL-CARRIER-PROTEIN) REDUCTASE"/>
    <property type="match status" value="1"/>
</dbReference>
<dbReference type="InterPro" id="IPR057326">
    <property type="entry name" value="KR_dom"/>
</dbReference>
<dbReference type="AlphaFoldDB" id="A0A1C3U0X8"/>
<evidence type="ECO:0000313" key="3">
    <source>
        <dbReference type="EMBL" id="SCB09111.1"/>
    </source>
</evidence>
<sequence length="258" mass="26239">MDLGLKDKVVLITGGSKGIGYACAELFLQEGARVAICSRSQANIDAALSRLPGARGYAADLISDEQALAVVEKVEQDIGPIDILVNSAGAAARTPADELTPAIWRAAMDAKYFSYINVIDPVIKRMGARGTGAVINIIGNGGKIASPVHLAGGSANAALMLASVGLANAYAGKGVRVVGLNPGLTETDRVAEGLKAAAKISGSTEEEALADALKRIPIGRMASPADIANVVAFLSSAKASYVTGVVISMDGAQVPVIV</sequence>
<dbReference type="InterPro" id="IPR050259">
    <property type="entry name" value="SDR"/>
</dbReference>
<dbReference type="EMBL" id="FMAG01000001">
    <property type="protein sequence ID" value="SCB09111.1"/>
    <property type="molecule type" value="Genomic_DNA"/>
</dbReference>
<evidence type="ECO:0000256" key="1">
    <source>
        <dbReference type="ARBA" id="ARBA00006484"/>
    </source>
</evidence>
<reference evidence="4" key="1">
    <citation type="submission" date="2016-08" db="EMBL/GenBank/DDBJ databases">
        <authorList>
            <person name="Varghese N."/>
            <person name="Submissions Spin"/>
        </authorList>
    </citation>
    <scope>NUCLEOTIDE SEQUENCE [LARGE SCALE GENOMIC DNA]</scope>
    <source>
        <strain evidence="4">HAMBI 2975</strain>
    </source>
</reference>
<dbReference type="InterPro" id="IPR002347">
    <property type="entry name" value="SDR_fam"/>
</dbReference>
<keyword evidence="4" id="KW-1185">Reference proteome</keyword>
<gene>
    <name evidence="3" type="ORF">GA0061103_1318</name>
</gene>
<dbReference type="RefSeq" id="WP_092706400.1">
    <property type="nucleotide sequence ID" value="NZ_FMAG01000001.1"/>
</dbReference>
<name>A0A1C3U0X8_9HYPH</name>
<protein>
    <submittedName>
        <fullName evidence="3">NAD(P)-dependent dehydrogenase, short-chain alcohol dehydrogenase family</fullName>
    </submittedName>
</protein>
<dbReference type="InterPro" id="IPR036291">
    <property type="entry name" value="NAD(P)-bd_dom_sf"/>
</dbReference>
<dbReference type="SUPFAM" id="SSF51735">
    <property type="entry name" value="NAD(P)-binding Rossmann-fold domains"/>
    <property type="match status" value="1"/>
</dbReference>
<accession>A0A1C3U0X8</accession>
<dbReference type="OrthoDB" id="9804774at2"/>